<dbReference type="InterPro" id="IPR002933">
    <property type="entry name" value="Peptidase_M20"/>
</dbReference>
<feature type="binding site" evidence="3">
    <location>
        <position position="369"/>
    </location>
    <ligand>
        <name>Zn(2+)</name>
        <dbReference type="ChEBI" id="CHEBI:29105"/>
        <label>2</label>
    </ligand>
</feature>
<keyword evidence="3" id="KW-0479">Metal-binding</keyword>
<dbReference type="PANTHER" id="PTHR45892:SF1">
    <property type="entry name" value="AMINOACYLASE-1"/>
    <property type="match status" value="1"/>
</dbReference>
<evidence type="ECO:0000313" key="5">
    <source>
        <dbReference type="Proteomes" id="UP000053268"/>
    </source>
</evidence>
<protein>
    <submittedName>
        <fullName evidence="4">Aminoacylase-1</fullName>
    </submittedName>
</protein>
<evidence type="ECO:0000313" key="4">
    <source>
        <dbReference type="EMBL" id="KPI92797.1"/>
    </source>
</evidence>
<gene>
    <name evidence="4" type="ORF">RR46_14018</name>
</gene>
<feature type="binding site" evidence="3">
    <location>
        <position position="141"/>
    </location>
    <ligand>
        <name>Zn(2+)</name>
        <dbReference type="ChEBI" id="CHEBI:29105"/>
        <label>1</label>
    </ligand>
</feature>
<dbReference type="SUPFAM" id="SSF53187">
    <property type="entry name" value="Zn-dependent exopeptidases"/>
    <property type="match status" value="1"/>
</dbReference>
<feature type="active site" evidence="2">
    <location>
        <position position="110"/>
    </location>
</feature>
<keyword evidence="1" id="KW-0378">Hydrolase</keyword>
<comment type="cofactor">
    <cofactor evidence="3">
        <name>Zn(2+)</name>
        <dbReference type="ChEBI" id="CHEBI:29105"/>
    </cofactor>
    <text evidence="3">Binds 2 Zn(2+) ions per subunit.</text>
</comment>
<dbReference type="Proteomes" id="UP000053268">
    <property type="component" value="Unassembled WGS sequence"/>
</dbReference>
<name>A0A194PHK5_PAPXU</name>
<reference evidence="4 5" key="1">
    <citation type="journal article" date="2015" name="Nat. Commun.">
        <title>Outbred genome sequencing and CRISPR/Cas9 gene editing in butterflies.</title>
        <authorList>
            <person name="Li X."/>
            <person name="Fan D."/>
            <person name="Zhang W."/>
            <person name="Liu G."/>
            <person name="Zhang L."/>
            <person name="Zhao L."/>
            <person name="Fang X."/>
            <person name="Chen L."/>
            <person name="Dong Y."/>
            <person name="Chen Y."/>
            <person name="Ding Y."/>
            <person name="Zhao R."/>
            <person name="Feng M."/>
            <person name="Zhu Y."/>
            <person name="Feng Y."/>
            <person name="Jiang X."/>
            <person name="Zhu D."/>
            <person name="Xiang H."/>
            <person name="Feng X."/>
            <person name="Li S."/>
            <person name="Wang J."/>
            <person name="Zhang G."/>
            <person name="Kronforst M.R."/>
            <person name="Wang W."/>
        </authorList>
    </citation>
    <scope>NUCLEOTIDE SEQUENCE [LARGE SCALE GENOMIC DNA]</scope>
    <source>
        <strain evidence="4">Ya'a_city_454_Px</strain>
        <tissue evidence="4">Whole body</tissue>
    </source>
</reference>
<dbReference type="Pfam" id="PF01546">
    <property type="entry name" value="Peptidase_M20"/>
    <property type="match status" value="1"/>
</dbReference>
<feature type="binding site" evidence="3">
    <location>
        <position position="141"/>
    </location>
    <ligand>
        <name>Zn(2+)</name>
        <dbReference type="ChEBI" id="CHEBI:29105"/>
        <label>2</label>
    </ligand>
</feature>
<feature type="binding site" evidence="3">
    <location>
        <position position="176"/>
    </location>
    <ligand>
        <name>Zn(2+)</name>
        <dbReference type="ChEBI" id="CHEBI:29105"/>
        <label>2</label>
    </ligand>
</feature>
<dbReference type="AlphaFoldDB" id="A0A194PHK5"/>
<evidence type="ECO:0000256" key="3">
    <source>
        <dbReference type="PIRSR" id="PIRSR036696-2"/>
    </source>
</evidence>
<dbReference type="PANTHER" id="PTHR45892">
    <property type="entry name" value="AMINOACYLASE-1"/>
    <property type="match status" value="1"/>
</dbReference>
<dbReference type="Gene3D" id="1.10.150.900">
    <property type="match status" value="1"/>
</dbReference>
<dbReference type="PROSITE" id="PS00759">
    <property type="entry name" value="ARGE_DAPE_CPG2_2"/>
    <property type="match status" value="1"/>
</dbReference>
<dbReference type="PIRSF" id="PIRSF036696">
    <property type="entry name" value="ACY-1"/>
    <property type="match status" value="1"/>
</dbReference>
<dbReference type="GO" id="GO:0046872">
    <property type="term" value="F:metal ion binding"/>
    <property type="evidence" value="ECO:0007669"/>
    <property type="project" value="UniProtKB-KW"/>
</dbReference>
<accession>A0A194PHK5</accession>
<feature type="binding site" evidence="3">
    <location>
        <position position="203"/>
    </location>
    <ligand>
        <name>Zn(2+)</name>
        <dbReference type="ChEBI" id="CHEBI:29105"/>
        <label>1</label>
    </ligand>
</feature>
<proteinExistence type="predicted"/>
<evidence type="ECO:0000256" key="1">
    <source>
        <dbReference type="ARBA" id="ARBA00022801"/>
    </source>
</evidence>
<dbReference type="InterPro" id="IPR052083">
    <property type="entry name" value="Aminoacylase-1_M20A"/>
</dbReference>
<dbReference type="EMBL" id="KQ459603">
    <property type="protein sequence ID" value="KPI92797.1"/>
    <property type="molecule type" value="Genomic_DNA"/>
</dbReference>
<dbReference type="GO" id="GO:0004046">
    <property type="term" value="F:aminoacylase activity"/>
    <property type="evidence" value="ECO:0007669"/>
    <property type="project" value="TreeGrafter"/>
</dbReference>
<dbReference type="Gene3D" id="3.40.630.10">
    <property type="entry name" value="Zn peptidases"/>
    <property type="match status" value="1"/>
</dbReference>
<evidence type="ECO:0000256" key="2">
    <source>
        <dbReference type="PIRSR" id="PIRSR036696-1"/>
    </source>
</evidence>
<keyword evidence="5" id="KW-1185">Reference proteome</keyword>
<keyword evidence="3" id="KW-0862">Zinc</keyword>
<dbReference type="STRING" id="66420.A0A194PHK5"/>
<sequence>MLGLIVYSRMTILIYLFILFNLTFSNPIPKEYVMQKLMNESTVILLQEYMRIDTSREENIESAVLFWKRQSSVLGLPFAVYRPAKKPICVITWTGLNPKLPSIILNSHIDVVTVAEQEWKYDPFSGYIDENGDLYGRGAQDTKALSITYLEAIRTLKQKGVKLQRTIHVLLMPDEETGGFSGMVPFVETEEFRALNPGFFFDEGLTSADGNLYATYQDKRPWQLNITLHGESGHGSTVPDGSAMEKLQRLLDITREFRTHQKRIMSSKEPMDYGSYTTLNVNIINIQSWIEQVGNDTEVSFIRKVEVSERTTLDGSNPYWVALVEAMRDMDLKIEPIVCPATSDMVEVRNKGFPAIGFAYRPYTLPRIHAADEYINIATFQQGIQVYANILKRVANLK</sequence>
<feature type="active site" description="Proton acceptor" evidence="2">
    <location>
        <position position="175"/>
    </location>
</feature>
<dbReference type="InterPro" id="IPR001261">
    <property type="entry name" value="ArgE/DapE_CS"/>
</dbReference>
<organism evidence="4 5">
    <name type="scientific">Papilio xuthus</name>
    <name type="common">Asian swallowtail butterfly</name>
    <dbReference type="NCBI Taxonomy" id="66420"/>
    <lineage>
        <taxon>Eukaryota</taxon>
        <taxon>Metazoa</taxon>
        <taxon>Ecdysozoa</taxon>
        <taxon>Arthropoda</taxon>
        <taxon>Hexapoda</taxon>
        <taxon>Insecta</taxon>
        <taxon>Pterygota</taxon>
        <taxon>Neoptera</taxon>
        <taxon>Endopterygota</taxon>
        <taxon>Lepidoptera</taxon>
        <taxon>Glossata</taxon>
        <taxon>Ditrysia</taxon>
        <taxon>Papilionoidea</taxon>
        <taxon>Papilionidae</taxon>
        <taxon>Papilioninae</taxon>
        <taxon>Papilio</taxon>
    </lineage>
</organism>
<dbReference type="Gene3D" id="3.30.70.360">
    <property type="match status" value="1"/>
</dbReference>
<feature type="binding site" evidence="3">
    <location>
        <position position="108"/>
    </location>
    <ligand>
        <name>Zn(2+)</name>
        <dbReference type="ChEBI" id="CHEBI:29105"/>
        <label>1</label>
    </ligand>
</feature>